<feature type="domain" description="PLD phosphodiesterase" evidence="10">
    <location>
        <begin position="399"/>
        <end position="426"/>
    </location>
</feature>
<keyword evidence="7" id="KW-0378">Hydrolase</keyword>
<dbReference type="CDD" id="cd09140">
    <property type="entry name" value="PLDc_vPLD1_2_like_bac_1"/>
    <property type="match status" value="1"/>
</dbReference>
<keyword evidence="8" id="KW-0443">Lipid metabolism</keyword>
<evidence type="ECO:0000259" key="10">
    <source>
        <dbReference type="PROSITE" id="PS50035"/>
    </source>
</evidence>
<reference evidence="11 12" key="1">
    <citation type="submission" date="2018-09" db="EMBL/GenBank/DDBJ databases">
        <title>Sphingomonas peninsula sp. nov., isolated from fildes peninsula, Antarctic soil.</title>
        <authorList>
            <person name="Yingchao G."/>
        </authorList>
    </citation>
    <scope>NUCLEOTIDE SEQUENCE [LARGE SCALE GENOMIC DNA]</scope>
    <source>
        <strain evidence="11 12">YZ-8</strain>
    </source>
</reference>
<dbReference type="GO" id="GO:0004630">
    <property type="term" value="F:phospholipase D activity"/>
    <property type="evidence" value="ECO:0007669"/>
    <property type="project" value="UniProtKB-EC"/>
</dbReference>
<dbReference type="KEGG" id="spha:D3Y57_17780"/>
<dbReference type="PANTHER" id="PTHR18896:SF76">
    <property type="entry name" value="PHOSPHOLIPASE"/>
    <property type="match status" value="1"/>
</dbReference>
<sequence>MPARWTEPHEPHGARSCSIIGRQPSTRRRGFGKAWSIFRAVTSPVISNIVDGTRWLKRHDPQLSQTGAVWRTEHATRASIIVDACDYFRIARTAMLKARQRIMLVGWDFDARITLTEERCEDGGPETVGEFIYWLVERNPKLEVYLLRWDTGALGALFRGTTVLTVVKWMRHPRIHTKLDGHHPTGGSHHQKIMVIDDCFAFCGGIDMTGNRWDTREHLDDEAGRVGPGGKPYKPWHDATSALQGPVAAALGDLCRDRWQRAGCAALLPIESEHDCWPDNLNADFTDIDISISRTVPEMADQRAVTEIEQLYVAQIARAKHMIYAESQYFASRRIAEAIAARLGEDDCPEIVIINPMTAEGWLQPVAMDSARARLLEALRRRDRNARLRMYHPLTEGGQQIYVHAKILIIDDQILRIGSSNFNNRSMRLDTECDITIDATVGHNTDRVAVISSVRDGLIAEHLGIEAGAVTRHLQDHGSLFAVIDTLNKQGRLKPFEQPDLSAVEKWLADNEVLDPEGPAQMFEVRDRGGLFRNMFGRH</sequence>
<dbReference type="GO" id="GO:0005576">
    <property type="term" value="C:extracellular region"/>
    <property type="evidence" value="ECO:0007669"/>
    <property type="project" value="UniProtKB-SubCell"/>
</dbReference>
<dbReference type="SUPFAM" id="SSF56024">
    <property type="entry name" value="Phospholipase D/nuclease"/>
    <property type="match status" value="2"/>
</dbReference>
<evidence type="ECO:0000256" key="6">
    <source>
        <dbReference type="ARBA" id="ARBA00022737"/>
    </source>
</evidence>
<dbReference type="AlphaFoldDB" id="A0A494TD62"/>
<dbReference type="Proteomes" id="UP000276254">
    <property type="component" value="Chromosome"/>
</dbReference>
<evidence type="ECO:0000256" key="3">
    <source>
        <dbReference type="ARBA" id="ARBA00004613"/>
    </source>
</evidence>
<dbReference type="Pfam" id="PF13091">
    <property type="entry name" value="PLDc_2"/>
    <property type="match status" value="1"/>
</dbReference>
<evidence type="ECO:0000256" key="1">
    <source>
        <dbReference type="ARBA" id="ARBA00000798"/>
    </source>
</evidence>
<dbReference type="OrthoDB" id="8828485at2"/>
<feature type="domain" description="PLD phosphodiesterase" evidence="10">
    <location>
        <begin position="185"/>
        <end position="212"/>
    </location>
</feature>
<dbReference type="SMART" id="SM00155">
    <property type="entry name" value="PLDc"/>
    <property type="match status" value="2"/>
</dbReference>
<dbReference type="PANTHER" id="PTHR18896">
    <property type="entry name" value="PHOSPHOLIPASE D"/>
    <property type="match status" value="1"/>
</dbReference>
<name>A0A494TD62_SPHPE</name>
<evidence type="ECO:0000256" key="8">
    <source>
        <dbReference type="ARBA" id="ARBA00023098"/>
    </source>
</evidence>
<keyword evidence="12" id="KW-1185">Reference proteome</keyword>
<dbReference type="InterPro" id="IPR015679">
    <property type="entry name" value="PLipase_D_fam"/>
</dbReference>
<gene>
    <name evidence="11" type="ORF">D3Y57_17780</name>
</gene>
<dbReference type="Gene3D" id="3.30.870.10">
    <property type="entry name" value="Endonuclease Chain A"/>
    <property type="match status" value="2"/>
</dbReference>
<evidence type="ECO:0000256" key="4">
    <source>
        <dbReference type="ARBA" id="ARBA00018392"/>
    </source>
</evidence>
<evidence type="ECO:0000256" key="9">
    <source>
        <dbReference type="ARBA" id="ARBA00029594"/>
    </source>
</evidence>
<proteinExistence type="predicted"/>
<accession>A0A494TD62</accession>
<evidence type="ECO:0000256" key="5">
    <source>
        <dbReference type="ARBA" id="ARBA00022525"/>
    </source>
</evidence>
<evidence type="ECO:0000313" key="12">
    <source>
        <dbReference type="Proteomes" id="UP000276254"/>
    </source>
</evidence>
<dbReference type="Pfam" id="PF00614">
    <property type="entry name" value="PLDc"/>
    <property type="match status" value="1"/>
</dbReference>
<dbReference type="PROSITE" id="PS50035">
    <property type="entry name" value="PLD"/>
    <property type="match status" value="2"/>
</dbReference>
<organism evidence="11 12">
    <name type="scientific">Sphingomonas paeninsulae</name>
    <dbReference type="NCBI Taxonomy" id="2319844"/>
    <lineage>
        <taxon>Bacteria</taxon>
        <taxon>Pseudomonadati</taxon>
        <taxon>Pseudomonadota</taxon>
        <taxon>Alphaproteobacteria</taxon>
        <taxon>Sphingomonadales</taxon>
        <taxon>Sphingomonadaceae</taxon>
        <taxon>Sphingomonas</taxon>
    </lineage>
</organism>
<comment type="function">
    <text evidence="2">Could be a virulence factor.</text>
</comment>
<dbReference type="EMBL" id="CP032829">
    <property type="protein sequence ID" value="AYJ87439.1"/>
    <property type="molecule type" value="Genomic_DNA"/>
</dbReference>
<dbReference type="InterPro" id="IPR001736">
    <property type="entry name" value="PLipase_D/transphosphatidylase"/>
</dbReference>
<evidence type="ECO:0000256" key="2">
    <source>
        <dbReference type="ARBA" id="ARBA00003145"/>
    </source>
</evidence>
<comment type="subcellular location">
    <subcellularLocation>
        <location evidence="3">Secreted</location>
    </subcellularLocation>
</comment>
<keyword evidence="6" id="KW-0677">Repeat</keyword>
<comment type="catalytic activity">
    <reaction evidence="1">
        <text>a 1,2-diacyl-sn-glycero-3-phosphocholine + H2O = a 1,2-diacyl-sn-glycero-3-phosphate + choline + H(+)</text>
        <dbReference type="Rhea" id="RHEA:14445"/>
        <dbReference type="ChEBI" id="CHEBI:15354"/>
        <dbReference type="ChEBI" id="CHEBI:15377"/>
        <dbReference type="ChEBI" id="CHEBI:15378"/>
        <dbReference type="ChEBI" id="CHEBI:57643"/>
        <dbReference type="ChEBI" id="CHEBI:58608"/>
        <dbReference type="EC" id="3.1.4.4"/>
    </reaction>
</comment>
<evidence type="ECO:0000313" key="11">
    <source>
        <dbReference type="EMBL" id="AYJ87439.1"/>
    </source>
</evidence>
<dbReference type="GO" id="GO:0009395">
    <property type="term" value="P:phospholipid catabolic process"/>
    <property type="evidence" value="ECO:0007669"/>
    <property type="project" value="TreeGrafter"/>
</dbReference>
<dbReference type="InterPro" id="IPR025202">
    <property type="entry name" value="PLD-like_dom"/>
</dbReference>
<dbReference type="CDD" id="cd09143">
    <property type="entry name" value="PLDc_vPLD1_2_like_bac_2"/>
    <property type="match status" value="1"/>
</dbReference>
<evidence type="ECO:0000256" key="7">
    <source>
        <dbReference type="ARBA" id="ARBA00022801"/>
    </source>
</evidence>
<keyword evidence="5" id="KW-0964">Secreted</keyword>
<protein>
    <recommendedName>
        <fullName evidence="4">Phospholipase D</fullName>
    </recommendedName>
    <alternativeName>
        <fullName evidence="9">Choline phosphatase</fullName>
    </alternativeName>
</protein>